<evidence type="ECO:0000256" key="1">
    <source>
        <dbReference type="SAM" id="MobiDB-lite"/>
    </source>
</evidence>
<dbReference type="AlphaFoldDB" id="A0ABD3NHP8"/>
<dbReference type="EMBL" id="JALLAZ020001440">
    <property type="protein sequence ID" value="KAL3774938.1"/>
    <property type="molecule type" value="Genomic_DNA"/>
</dbReference>
<reference evidence="4 5" key="1">
    <citation type="submission" date="2024-10" db="EMBL/GenBank/DDBJ databases">
        <title>Updated reference genomes for cyclostephanoid diatoms.</title>
        <authorList>
            <person name="Roberts W.R."/>
            <person name="Alverson A.J."/>
        </authorList>
    </citation>
    <scope>NUCLEOTIDE SEQUENCE [LARGE SCALE GENOMIC DNA]</scope>
    <source>
        <strain evidence="4 5">AJA276-08</strain>
    </source>
</reference>
<name>A0ABD3NHP8_9STRA</name>
<organism evidence="4 5">
    <name type="scientific">Stephanodiscus triporus</name>
    <dbReference type="NCBI Taxonomy" id="2934178"/>
    <lineage>
        <taxon>Eukaryota</taxon>
        <taxon>Sar</taxon>
        <taxon>Stramenopiles</taxon>
        <taxon>Ochrophyta</taxon>
        <taxon>Bacillariophyta</taxon>
        <taxon>Coscinodiscophyceae</taxon>
        <taxon>Thalassiosirophycidae</taxon>
        <taxon>Stephanodiscales</taxon>
        <taxon>Stephanodiscaceae</taxon>
        <taxon>Stephanodiscus</taxon>
    </lineage>
</organism>
<dbReference type="Proteomes" id="UP001530315">
    <property type="component" value="Unassembled WGS sequence"/>
</dbReference>
<gene>
    <name evidence="4" type="ORF">ACHAW5_001300</name>
</gene>
<evidence type="ECO:0000313" key="5">
    <source>
        <dbReference type="Proteomes" id="UP001530315"/>
    </source>
</evidence>
<evidence type="ECO:0000313" key="4">
    <source>
        <dbReference type="EMBL" id="KAL3774938.1"/>
    </source>
</evidence>
<keyword evidence="2" id="KW-0812">Transmembrane</keyword>
<sequence>MRTSSILFLLPLLAAYTAAFIAPDRRVVPTINNGATSCSTPMRSGHGVTWSPRMAASDGGGDEDTTSTPPIRRRRKRKDGNRFPPPSLAMSDTTSNVASTLTDTPGETPTARSGGSSPNADVLVMRVRDIRDVVSGGAAPPESPSFDGGDRKDDAAGGGGNVDDDDDDEGDDELADDEEWEYYDVDDDGREIVPSSSSGGERRPEAADGDARRPPDDAIDRLLADARRMRAASAGGQSTQTTQTKTRGVKETTFEVISAIVTVDFFVVLALLAWFLAGIFCSYILKDDAVQIAFNMNFERLTQP</sequence>
<feature type="region of interest" description="Disordered" evidence="1">
    <location>
        <begin position="134"/>
        <end position="217"/>
    </location>
</feature>
<protein>
    <submittedName>
        <fullName evidence="4">Uncharacterized protein</fullName>
    </submittedName>
</protein>
<feature type="region of interest" description="Disordered" evidence="1">
    <location>
        <begin position="34"/>
        <end position="121"/>
    </location>
</feature>
<feature type="signal peptide" evidence="3">
    <location>
        <begin position="1"/>
        <end position="19"/>
    </location>
</feature>
<proteinExistence type="predicted"/>
<evidence type="ECO:0000256" key="2">
    <source>
        <dbReference type="SAM" id="Phobius"/>
    </source>
</evidence>
<keyword evidence="2" id="KW-0472">Membrane</keyword>
<keyword evidence="2" id="KW-1133">Transmembrane helix</keyword>
<feature type="chain" id="PRO_5044841004" evidence="3">
    <location>
        <begin position="20"/>
        <end position="304"/>
    </location>
</feature>
<feature type="compositionally biased region" description="Basic and acidic residues" evidence="1">
    <location>
        <begin position="200"/>
        <end position="217"/>
    </location>
</feature>
<feature type="compositionally biased region" description="Acidic residues" evidence="1">
    <location>
        <begin position="162"/>
        <end position="189"/>
    </location>
</feature>
<feature type="transmembrane region" description="Helical" evidence="2">
    <location>
        <begin position="265"/>
        <end position="285"/>
    </location>
</feature>
<keyword evidence="3" id="KW-0732">Signal</keyword>
<comment type="caution">
    <text evidence="4">The sequence shown here is derived from an EMBL/GenBank/DDBJ whole genome shotgun (WGS) entry which is preliminary data.</text>
</comment>
<accession>A0ABD3NHP8</accession>
<feature type="compositionally biased region" description="Polar residues" evidence="1">
    <location>
        <begin position="90"/>
        <end position="119"/>
    </location>
</feature>
<evidence type="ECO:0000256" key="3">
    <source>
        <dbReference type="SAM" id="SignalP"/>
    </source>
</evidence>
<keyword evidence="5" id="KW-1185">Reference proteome</keyword>